<keyword evidence="10" id="KW-1185">Reference proteome</keyword>
<dbReference type="Gene3D" id="1.10.630.10">
    <property type="entry name" value="Cytochrome P450"/>
    <property type="match status" value="1"/>
</dbReference>
<dbReference type="InterPro" id="IPR036396">
    <property type="entry name" value="Cyt_P450_sf"/>
</dbReference>
<evidence type="ECO:0000256" key="5">
    <source>
        <dbReference type="ARBA" id="ARBA00023002"/>
    </source>
</evidence>
<evidence type="ECO:0000256" key="3">
    <source>
        <dbReference type="ARBA" id="ARBA00022617"/>
    </source>
</evidence>
<dbReference type="PANTHER" id="PTHR24305">
    <property type="entry name" value="CYTOCHROME P450"/>
    <property type="match status" value="1"/>
</dbReference>
<reference evidence="9 10" key="1">
    <citation type="submission" date="2019-04" db="EMBL/GenBank/DDBJ databases">
        <title>Aspergillus burnettii sp. nov., novel species from soil in southeast Queensland.</title>
        <authorList>
            <person name="Gilchrist C.L.M."/>
            <person name="Pitt J.I."/>
            <person name="Lange L."/>
            <person name="Lacey H.J."/>
            <person name="Vuong D."/>
            <person name="Midgley D.J."/>
            <person name="Greenfield P."/>
            <person name="Bradbury M."/>
            <person name="Lacey E."/>
            <person name="Busk P.K."/>
            <person name="Pilgaard B."/>
            <person name="Chooi Y.H."/>
            <person name="Piggott A.M."/>
        </authorList>
    </citation>
    <scope>NUCLEOTIDE SEQUENCE [LARGE SCALE GENOMIC DNA]</scope>
    <source>
        <strain evidence="9 10">FRR 5400</strain>
    </source>
</reference>
<dbReference type="AlphaFoldDB" id="A0A8H6A897"/>
<evidence type="ECO:0000313" key="9">
    <source>
        <dbReference type="EMBL" id="KAF5862542.1"/>
    </source>
</evidence>
<dbReference type="InterPro" id="IPR001128">
    <property type="entry name" value="Cyt_P450"/>
</dbReference>
<proteinExistence type="inferred from homology"/>
<dbReference type="Proteomes" id="UP000541154">
    <property type="component" value="Unassembled WGS sequence"/>
</dbReference>
<evidence type="ECO:0000256" key="1">
    <source>
        <dbReference type="ARBA" id="ARBA00001971"/>
    </source>
</evidence>
<keyword evidence="6 8" id="KW-0408">Iron</keyword>
<comment type="caution">
    <text evidence="9">The sequence shown here is derived from an EMBL/GenBank/DDBJ whole genome shotgun (WGS) entry which is preliminary data.</text>
</comment>
<keyword evidence="4 8" id="KW-0479">Metal-binding</keyword>
<protein>
    <recommendedName>
        <fullName evidence="11">Cytochrome P450</fullName>
    </recommendedName>
</protein>
<name>A0A8H6A897_PETAA</name>
<dbReference type="EMBL" id="SPNV01000071">
    <property type="protein sequence ID" value="KAF5862542.1"/>
    <property type="molecule type" value="Genomic_DNA"/>
</dbReference>
<dbReference type="GO" id="GO:0005506">
    <property type="term" value="F:iron ion binding"/>
    <property type="evidence" value="ECO:0007669"/>
    <property type="project" value="InterPro"/>
</dbReference>
<evidence type="ECO:0008006" key="11">
    <source>
        <dbReference type="Google" id="ProtNLM"/>
    </source>
</evidence>
<organism evidence="9 10">
    <name type="scientific">Petromyces alliaceus</name>
    <name type="common">Aspergillus alliaceus</name>
    <dbReference type="NCBI Taxonomy" id="209559"/>
    <lineage>
        <taxon>Eukaryota</taxon>
        <taxon>Fungi</taxon>
        <taxon>Dikarya</taxon>
        <taxon>Ascomycota</taxon>
        <taxon>Pezizomycotina</taxon>
        <taxon>Eurotiomycetes</taxon>
        <taxon>Eurotiomycetidae</taxon>
        <taxon>Eurotiales</taxon>
        <taxon>Aspergillaceae</taxon>
        <taxon>Aspergillus</taxon>
        <taxon>Aspergillus subgen. Circumdati</taxon>
    </lineage>
</organism>
<keyword evidence="3 8" id="KW-0349">Heme</keyword>
<comment type="cofactor">
    <cofactor evidence="1">
        <name>heme</name>
        <dbReference type="ChEBI" id="CHEBI:30413"/>
    </cofactor>
</comment>
<keyword evidence="5 8" id="KW-0560">Oxidoreductase</keyword>
<keyword evidence="7 8" id="KW-0503">Monooxygenase</keyword>
<dbReference type="Pfam" id="PF00067">
    <property type="entry name" value="p450"/>
    <property type="match status" value="1"/>
</dbReference>
<dbReference type="GO" id="GO:0016705">
    <property type="term" value="F:oxidoreductase activity, acting on paired donors, with incorporation or reduction of molecular oxygen"/>
    <property type="evidence" value="ECO:0007669"/>
    <property type="project" value="InterPro"/>
</dbReference>
<sequence>MQFKPERWIDPNCTDVKEASQPFSLGLRACVGRNFAFVEMSSILAKVLYTYDLELVDQNLDWENDSHCHIMWWKAPVHVVFRPRLSKGEQ</sequence>
<dbReference type="InterPro" id="IPR050121">
    <property type="entry name" value="Cytochrome_P450_monoxygenase"/>
</dbReference>
<dbReference type="PANTHER" id="PTHR24305:SF210">
    <property type="entry name" value="CYTOCHROME P450 MONOOXYGENASE ASQL-RELATED"/>
    <property type="match status" value="1"/>
</dbReference>
<evidence type="ECO:0000313" key="10">
    <source>
        <dbReference type="Proteomes" id="UP000541154"/>
    </source>
</evidence>
<dbReference type="SUPFAM" id="SSF48264">
    <property type="entry name" value="Cytochrome P450"/>
    <property type="match status" value="1"/>
</dbReference>
<dbReference type="GO" id="GO:0020037">
    <property type="term" value="F:heme binding"/>
    <property type="evidence" value="ECO:0007669"/>
    <property type="project" value="InterPro"/>
</dbReference>
<evidence type="ECO:0000256" key="8">
    <source>
        <dbReference type="RuleBase" id="RU000461"/>
    </source>
</evidence>
<evidence type="ECO:0000256" key="6">
    <source>
        <dbReference type="ARBA" id="ARBA00023004"/>
    </source>
</evidence>
<evidence type="ECO:0000256" key="7">
    <source>
        <dbReference type="ARBA" id="ARBA00023033"/>
    </source>
</evidence>
<dbReference type="GO" id="GO:0004497">
    <property type="term" value="F:monooxygenase activity"/>
    <property type="evidence" value="ECO:0007669"/>
    <property type="project" value="UniProtKB-KW"/>
</dbReference>
<evidence type="ECO:0000256" key="2">
    <source>
        <dbReference type="ARBA" id="ARBA00010617"/>
    </source>
</evidence>
<gene>
    <name evidence="9" type="ORF">ETB97_011539</name>
</gene>
<accession>A0A8H6A897</accession>
<dbReference type="InterPro" id="IPR017972">
    <property type="entry name" value="Cyt_P450_CS"/>
</dbReference>
<evidence type="ECO:0000256" key="4">
    <source>
        <dbReference type="ARBA" id="ARBA00022723"/>
    </source>
</evidence>
<dbReference type="PROSITE" id="PS00086">
    <property type="entry name" value="CYTOCHROME_P450"/>
    <property type="match status" value="1"/>
</dbReference>
<comment type="similarity">
    <text evidence="2 8">Belongs to the cytochrome P450 family.</text>
</comment>